<organism evidence="2 3">
    <name type="scientific">Mesomycoplasma hyorhinis SK76</name>
    <dbReference type="NCBI Taxonomy" id="1118964"/>
    <lineage>
        <taxon>Bacteria</taxon>
        <taxon>Bacillati</taxon>
        <taxon>Mycoplasmatota</taxon>
        <taxon>Mycoplasmoidales</taxon>
        <taxon>Metamycoplasmataceae</taxon>
        <taxon>Mesomycoplasma</taxon>
    </lineage>
</organism>
<dbReference type="EMBL" id="CP003914">
    <property type="protein sequence ID" value="AFX73950.1"/>
    <property type="molecule type" value="Genomic_DNA"/>
</dbReference>
<keyword evidence="1" id="KW-0472">Membrane</keyword>
<name>A0AAI8AM37_MESHY</name>
<dbReference type="Proteomes" id="UP000009399">
    <property type="component" value="Chromosome"/>
</dbReference>
<evidence type="ECO:0000313" key="2">
    <source>
        <dbReference type="EMBL" id="AFX73950.1"/>
    </source>
</evidence>
<accession>A0AAI8AM37</accession>
<evidence type="ECO:0000313" key="3">
    <source>
        <dbReference type="Proteomes" id="UP000009399"/>
    </source>
</evidence>
<dbReference type="NCBIfam" id="NF045844">
    <property type="entry name" value="BC85_0335_fam"/>
    <property type="match status" value="1"/>
</dbReference>
<reference evidence="2 3" key="1">
    <citation type="journal article" date="2013" name="Genome Announc.">
        <title>Complete Genome Sequence of Mycoplasma hyorhinis Strain SK76.</title>
        <authorList>
            <person name="Goodison S."/>
            <person name="Urquidi V."/>
            <person name="Kumar D."/>
            <person name="Reyes L."/>
            <person name="Rosser C.J."/>
        </authorList>
    </citation>
    <scope>NUCLEOTIDE SEQUENCE [LARGE SCALE GENOMIC DNA]</scope>
    <source>
        <strain evidence="2 3">SK76</strain>
    </source>
</reference>
<keyword evidence="1" id="KW-0812">Transmembrane</keyword>
<sequence length="218" mass="25484">MQIPSWLRILLIASIFVSLAIGAAALVWSQKKKNKIVKQVMEENRKNINKSLVIPEAKIEADYIDKLFNVNNNWVIEELEFIINTISLNKLNNNVFFEKAGVCFFLSSIINKTNNFIFKNHIDNQDFKKQEQLLEFQTPETAFVEKIGQEKDFYLIDGIEDKEIVETFDLCFKYLKKDGLMIVRNISKKSQTKLIKILKSAFIKYEVDLNFYSLIIKK</sequence>
<feature type="transmembrane region" description="Helical" evidence="1">
    <location>
        <begin position="6"/>
        <end position="28"/>
    </location>
</feature>
<proteinExistence type="predicted"/>
<dbReference type="AlphaFoldDB" id="A0AAI8AM37"/>
<gene>
    <name evidence="2" type="ORF">MOS_016</name>
</gene>
<dbReference type="RefSeq" id="WP_013301853.1">
    <property type="nucleotide sequence ID" value="NC_019552.1"/>
</dbReference>
<evidence type="ECO:0000256" key="1">
    <source>
        <dbReference type="SAM" id="Phobius"/>
    </source>
</evidence>
<keyword evidence="1" id="KW-1133">Transmembrane helix</keyword>
<dbReference type="GeneID" id="93248161"/>
<dbReference type="KEGG" id="mhs:MOS_016"/>
<protein>
    <submittedName>
        <fullName evidence="2">Uncharacterized protein</fullName>
    </submittedName>
</protein>